<sequence length="213" mass="25184">MNERLTVHKKGNSYILEDIRIRVVHKLHDTCPRATRLDAENYWIHQTISIYPFGLNDKFAGNNFLQICGIPQGGNASPILADLTLTAMEFRYMKNCSCTNLKRELSMSFRYIDDILCLSNVFHNEYTKIYGTTLELNKTSENTETAFLGLYIKIKDDEIQYETYDKTRDYKFKVIKYPKFDSCIPKNMAQLFRYIEVSDEQDRRRDNHRRNEC</sequence>
<dbReference type="PANTHER" id="PTHR21301">
    <property type="entry name" value="REVERSE TRANSCRIPTASE"/>
    <property type="match status" value="1"/>
</dbReference>
<accession>A0AAD4N413</accession>
<keyword evidence="3" id="KW-1185">Reference proteome</keyword>
<dbReference type="SUPFAM" id="SSF56672">
    <property type="entry name" value="DNA/RNA polymerases"/>
    <property type="match status" value="1"/>
</dbReference>
<dbReference type="AlphaFoldDB" id="A0AAD4N413"/>
<dbReference type="InterPro" id="IPR000477">
    <property type="entry name" value="RT_dom"/>
</dbReference>
<evidence type="ECO:0000313" key="2">
    <source>
        <dbReference type="EMBL" id="KAI1714361.1"/>
    </source>
</evidence>
<dbReference type="PANTHER" id="PTHR21301:SF10">
    <property type="entry name" value="REVERSE TRANSCRIPTASE DOMAIN-CONTAINING PROTEIN"/>
    <property type="match status" value="1"/>
</dbReference>
<reference evidence="2" key="1">
    <citation type="submission" date="2022-01" db="EMBL/GenBank/DDBJ databases">
        <title>Genome Sequence Resource for Two Populations of Ditylenchus destructor, the Migratory Endoparasitic Phytonematode.</title>
        <authorList>
            <person name="Zhang H."/>
            <person name="Lin R."/>
            <person name="Xie B."/>
        </authorList>
    </citation>
    <scope>NUCLEOTIDE SEQUENCE</scope>
    <source>
        <strain evidence="2">BazhouSP</strain>
    </source>
</reference>
<comment type="caution">
    <text evidence="2">The sequence shown here is derived from an EMBL/GenBank/DDBJ whole genome shotgun (WGS) entry which is preliminary data.</text>
</comment>
<dbReference type="InterPro" id="IPR043502">
    <property type="entry name" value="DNA/RNA_pol_sf"/>
</dbReference>
<evidence type="ECO:0000259" key="1">
    <source>
        <dbReference type="PROSITE" id="PS50878"/>
    </source>
</evidence>
<feature type="domain" description="Reverse transcriptase" evidence="1">
    <location>
        <begin position="1"/>
        <end position="152"/>
    </location>
</feature>
<keyword evidence="2" id="KW-0808">Transferase</keyword>
<dbReference type="EMBL" id="JAKKPZ010000013">
    <property type="protein sequence ID" value="KAI1714361.1"/>
    <property type="molecule type" value="Genomic_DNA"/>
</dbReference>
<dbReference type="GO" id="GO:0003964">
    <property type="term" value="F:RNA-directed DNA polymerase activity"/>
    <property type="evidence" value="ECO:0007669"/>
    <property type="project" value="UniProtKB-KW"/>
</dbReference>
<gene>
    <name evidence="2" type="ORF">DdX_08455</name>
</gene>
<keyword evidence="2" id="KW-0695">RNA-directed DNA polymerase</keyword>
<dbReference type="PROSITE" id="PS50878">
    <property type="entry name" value="RT_POL"/>
    <property type="match status" value="1"/>
</dbReference>
<evidence type="ECO:0000313" key="3">
    <source>
        <dbReference type="Proteomes" id="UP001201812"/>
    </source>
</evidence>
<proteinExistence type="predicted"/>
<organism evidence="2 3">
    <name type="scientific">Ditylenchus destructor</name>
    <dbReference type="NCBI Taxonomy" id="166010"/>
    <lineage>
        <taxon>Eukaryota</taxon>
        <taxon>Metazoa</taxon>
        <taxon>Ecdysozoa</taxon>
        <taxon>Nematoda</taxon>
        <taxon>Chromadorea</taxon>
        <taxon>Rhabditida</taxon>
        <taxon>Tylenchina</taxon>
        <taxon>Tylenchomorpha</taxon>
        <taxon>Sphaerularioidea</taxon>
        <taxon>Anguinidae</taxon>
        <taxon>Anguininae</taxon>
        <taxon>Ditylenchus</taxon>
    </lineage>
</organism>
<name>A0AAD4N413_9BILA</name>
<dbReference type="Pfam" id="PF00078">
    <property type="entry name" value="RVT_1"/>
    <property type="match status" value="1"/>
</dbReference>
<protein>
    <submittedName>
        <fullName evidence="2">Reverse transcriptase (RNA-dependent DNA polymerase) domain-containing protein</fullName>
    </submittedName>
</protein>
<keyword evidence="2" id="KW-0548">Nucleotidyltransferase</keyword>
<dbReference type="Proteomes" id="UP001201812">
    <property type="component" value="Unassembled WGS sequence"/>
</dbReference>